<dbReference type="InterPro" id="IPR057253">
    <property type="entry name" value="CoiA-like_N"/>
</dbReference>
<keyword evidence="4" id="KW-1185">Reference proteome</keyword>
<evidence type="ECO:0000313" key="3">
    <source>
        <dbReference type="EMBL" id="QBR47087.1"/>
    </source>
</evidence>
<evidence type="ECO:0000313" key="4">
    <source>
        <dbReference type="Proteomes" id="UP000295756"/>
    </source>
</evidence>
<dbReference type="Pfam" id="PF25164">
    <property type="entry name" value="CoiA_N"/>
    <property type="match status" value="1"/>
</dbReference>
<evidence type="ECO:0000259" key="2">
    <source>
        <dbReference type="Pfam" id="PF25164"/>
    </source>
</evidence>
<gene>
    <name evidence="3" type="ORF">EW139_02725</name>
</gene>
<sequence length="342" mass="40148">MIIALNQNKKYILAANADKKQQFLCPGCQEKVILRSGEINQKHFAHQANSNCATFSENETAQHLLGKLQLANKLQPYGEILIEAVLPEINQRPDILIKRKEKSIAIEYQCSPISQKRLDERNAGYKSQNISVIWLLGENYFVKNMTQITIFKFLAQNSISFYLPDIGKFVHRTNFVKCDFERVRYTEKFSEQLNPSKQATYATSINSQKQIYKLQHLMLQKRVDEKLVHYLYDKRRLLLNAPIWIHQGHTFGLIIPNWHWRLLMVLMIERVGVGHVIHQKHIIMKLAQYLHGNVAFKYEQITLILFDLEQRNIILQKGQYILIRQLLTWHSSLQEKLGKVRK</sequence>
<dbReference type="InterPro" id="IPR010330">
    <property type="entry name" value="CoiA_nuc"/>
</dbReference>
<protein>
    <submittedName>
        <fullName evidence="3">Competence protein</fullName>
    </submittedName>
</protein>
<reference evidence="3 4" key="1">
    <citation type="submission" date="2019-03" db="EMBL/GenBank/DDBJ databases">
        <title>Complete Genome Sequence of Leuconostoc kimchii strain NKJ218 Isolated from Homemade Kimchi.</title>
        <authorList>
            <person name="Jung J.Y."/>
            <person name="Jin H.M."/>
            <person name="Jung J.-W."/>
            <person name="Lee S.-Y."/>
            <person name="Ryu B.-G."/>
            <person name="Han S.-S."/>
            <person name="Kang H.K."/>
            <person name="Choi H.W."/>
            <person name="Chung E.J."/>
            <person name="Choi K.-M."/>
        </authorList>
    </citation>
    <scope>NUCLEOTIDE SEQUENCE [LARGE SCALE GENOMIC DNA]</scope>
    <source>
        <strain evidence="3 4">NKJ218</strain>
    </source>
</reference>
<accession>A0ABX5SIA3</accession>
<name>A0ABX5SIA3_9LACO</name>
<evidence type="ECO:0000259" key="1">
    <source>
        <dbReference type="Pfam" id="PF06054"/>
    </source>
</evidence>
<dbReference type="RefSeq" id="WP_013975225.1">
    <property type="nucleotide sequence ID" value="NZ_CP037939.1"/>
</dbReference>
<organism evidence="3 4">
    <name type="scientific">Leuconostoc kimchii</name>
    <dbReference type="NCBI Taxonomy" id="136609"/>
    <lineage>
        <taxon>Bacteria</taxon>
        <taxon>Bacillati</taxon>
        <taxon>Bacillota</taxon>
        <taxon>Bacilli</taxon>
        <taxon>Lactobacillales</taxon>
        <taxon>Lactobacillaceae</taxon>
        <taxon>Leuconostoc</taxon>
    </lineage>
</organism>
<dbReference type="EMBL" id="CP037939">
    <property type="protein sequence ID" value="QBR47087.1"/>
    <property type="molecule type" value="Genomic_DNA"/>
</dbReference>
<proteinExistence type="predicted"/>
<dbReference type="Pfam" id="PF06054">
    <property type="entry name" value="CoiA_nuc"/>
    <property type="match status" value="1"/>
</dbReference>
<dbReference type="Proteomes" id="UP000295756">
    <property type="component" value="Chromosome"/>
</dbReference>
<feature type="domain" description="Competence protein CoiA-like N-terminal" evidence="2">
    <location>
        <begin position="13"/>
        <end position="54"/>
    </location>
</feature>
<feature type="domain" description="Competence protein CoiA nuclease-like" evidence="1">
    <location>
        <begin position="59"/>
        <end position="153"/>
    </location>
</feature>